<dbReference type="InterPro" id="IPR012340">
    <property type="entry name" value="NA-bd_OB-fold"/>
</dbReference>
<protein>
    <recommendedName>
        <fullName evidence="1">Replication protein A 70 kDa DNA-binding subunit B/D first OB fold domain-containing protein</fullName>
    </recommendedName>
</protein>
<dbReference type="InterPro" id="IPR003871">
    <property type="entry name" value="RFA1B/D_OB_1st"/>
</dbReference>
<feature type="domain" description="Replication protein A 70 kDa DNA-binding subunit B/D first OB fold" evidence="1">
    <location>
        <begin position="14"/>
        <end position="92"/>
    </location>
</feature>
<comment type="caution">
    <text evidence="2">The sequence shown here is derived from an EMBL/GenBank/DDBJ whole genome shotgun (WGS) entry which is preliminary data.</text>
</comment>
<evidence type="ECO:0000259" key="1">
    <source>
        <dbReference type="Pfam" id="PF02721"/>
    </source>
</evidence>
<dbReference type="EMBL" id="NBSK02000004">
    <property type="protein sequence ID" value="KAJ0211848.1"/>
    <property type="molecule type" value="Genomic_DNA"/>
</dbReference>
<organism evidence="2 3">
    <name type="scientific">Lactuca sativa</name>
    <name type="common">Garden lettuce</name>
    <dbReference type="NCBI Taxonomy" id="4236"/>
    <lineage>
        <taxon>Eukaryota</taxon>
        <taxon>Viridiplantae</taxon>
        <taxon>Streptophyta</taxon>
        <taxon>Embryophyta</taxon>
        <taxon>Tracheophyta</taxon>
        <taxon>Spermatophyta</taxon>
        <taxon>Magnoliopsida</taxon>
        <taxon>eudicotyledons</taxon>
        <taxon>Gunneridae</taxon>
        <taxon>Pentapetalae</taxon>
        <taxon>asterids</taxon>
        <taxon>campanulids</taxon>
        <taxon>Asterales</taxon>
        <taxon>Asteraceae</taxon>
        <taxon>Cichorioideae</taxon>
        <taxon>Cichorieae</taxon>
        <taxon>Lactucinae</taxon>
        <taxon>Lactuca</taxon>
    </lineage>
</organism>
<accession>A0A9R1VV34</accession>
<reference evidence="2 3" key="1">
    <citation type="journal article" date="2017" name="Nat. Commun.">
        <title>Genome assembly with in vitro proximity ligation data and whole-genome triplication in lettuce.</title>
        <authorList>
            <person name="Reyes-Chin-Wo S."/>
            <person name="Wang Z."/>
            <person name="Yang X."/>
            <person name="Kozik A."/>
            <person name="Arikit S."/>
            <person name="Song C."/>
            <person name="Xia L."/>
            <person name="Froenicke L."/>
            <person name="Lavelle D.O."/>
            <person name="Truco M.J."/>
            <person name="Xia R."/>
            <person name="Zhu S."/>
            <person name="Xu C."/>
            <person name="Xu H."/>
            <person name="Xu X."/>
            <person name="Cox K."/>
            <person name="Korf I."/>
            <person name="Meyers B.C."/>
            <person name="Michelmore R.W."/>
        </authorList>
    </citation>
    <scope>NUCLEOTIDE SEQUENCE [LARGE SCALE GENOMIC DNA]</scope>
    <source>
        <strain evidence="3">cv. Salinas</strain>
        <tissue evidence="2">Seedlings</tissue>
    </source>
</reference>
<proteinExistence type="predicted"/>
<name>A0A9R1VV34_LACSA</name>
<dbReference type="Gene3D" id="2.40.50.140">
    <property type="entry name" value="Nucleic acid-binding proteins"/>
    <property type="match status" value="1"/>
</dbReference>
<evidence type="ECO:0000313" key="3">
    <source>
        <dbReference type="Proteomes" id="UP000235145"/>
    </source>
</evidence>
<evidence type="ECO:0000313" key="2">
    <source>
        <dbReference type="EMBL" id="KAJ0211848.1"/>
    </source>
</evidence>
<dbReference type="Proteomes" id="UP000235145">
    <property type="component" value="Unassembled WGS sequence"/>
</dbReference>
<dbReference type="AlphaFoldDB" id="A0A9R1VV34"/>
<dbReference type="Pfam" id="PF02721">
    <property type="entry name" value="DUF223"/>
    <property type="match status" value="1"/>
</dbReference>
<gene>
    <name evidence="2" type="ORF">LSAT_V11C400186540</name>
</gene>
<sequence>MNNLQEVNIDSKIYLKDIEHITDDSHLKVQVLKIWNFIKNNQVLSTEMIIMDEEATKYQSRVFNQNFSRFRDFIKEDVIGQIVSFRHLETTNPNPSRHYIKMAITNL</sequence>
<keyword evidence="3" id="KW-1185">Reference proteome</keyword>